<dbReference type="Pfam" id="PF00672">
    <property type="entry name" value="HAMP"/>
    <property type="match status" value="1"/>
</dbReference>
<evidence type="ECO:0000256" key="2">
    <source>
        <dbReference type="ARBA" id="ARBA00022475"/>
    </source>
</evidence>
<dbReference type="Gene3D" id="1.10.287.950">
    <property type="entry name" value="Methyl-accepting chemotaxis protein"/>
    <property type="match status" value="1"/>
</dbReference>
<evidence type="ECO:0000313" key="14">
    <source>
        <dbReference type="EMBL" id="VVO92371.1"/>
    </source>
</evidence>
<dbReference type="PANTHER" id="PTHR32089:SF120">
    <property type="entry name" value="METHYL-ACCEPTING CHEMOTAXIS PROTEIN TLPQ"/>
    <property type="match status" value="1"/>
</dbReference>
<keyword evidence="4" id="KW-0145">Chemotaxis</keyword>
<evidence type="ECO:0000256" key="7">
    <source>
        <dbReference type="ARBA" id="ARBA00023136"/>
    </source>
</evidence>
<dbReference type="SMART" id="SM01358">
    <property type="entry name" value="HBM"/>
    <property type="match status" value="1"/>
</dbReference>
<accession>A0A5E7JSC4</accession>
<evidence type="ECO:0008006" key="16">
    <source>
        <dbReference type="Google" id="ProtNLM"/>
    </source>
</evidence>
<evidence type="ECO:0000256" key="3">
    <source>
        <dbReference type="ARBA" id="ARBA00022481"/>
    </source>
</evidence>
<feature type="domain" description="Methyl-accepting transducer" evidence="12">
    <location>
        <begin position="372"/>
        <end position="622"/>
    </location>
</feature>
<feature type="domain" description="HAMP" evidence="13">
    <location>
        <begin position="314"/>
        <end position="367"/>
    </location>
</feature>
<dbReference type="GO" id="GO:0006935">
    <property type="term" value="P:chemotaxis"/>
    <property type="evidence" value="ECO:0007669"/>
    <property type="project" value="UniProtKB-KW"/>
</dbReference>
<dbReference type="CDD" id="cd06225">
    <property type="entry name" value="HAMP"/>
    <property type="match status" value="1"/>
</dbReference>
<dbReference type="FunFam" id="1.10.287.950:FF:000001">
    <property type="entry name" value="Methyl-accepting chemotaxis sensory transducer"/>
    <property type="match status" value="1"/>
</dbReference>
<evidence type="ECO:0000256" key="10">
    <source>
        <dbReference type="PROSITE-ProRule" id="PRU00284"/>
    </source>
</evidence>
<dbReference type="PROSITE" id="PS50111">
    <property type="entry name" value="CHEMOTAXIS_TRANSDUC_2"/>
    <property type="match status" value="1"/>
</dbReference>
<keyword evidence="6 11" id="KW-1133">Transmembrane helix</keyword>
<dbReference type="AlphaFoldDB" id="A0A5E7JSC4"/>
<dbReference type="Pfam" id="PF00015">
    <property type="entry name" value="MCPsignal"/>
    <property type="match status" value="1"/>
</dbReference>
<evidence type="ECO:0000259" key="13">
    <source>
        <dbReference type="PROSITE" id="PS50885"/>
    </source>
</evidence>
<evidence type="ECO:0000259" key="12">
    <source>
        <dbReference type="PROSITE" id="PS50111"/>
    </source>
</evidence>
<dbReference type="Proteomes" id="UP000375525">
    <property type="component" value="Unassembled WGS sequence"/>
</dbReference>
<keyword evidence="3" id="KW-0488">Methylation</keyword>
<sequence length="673" mass="73061">MVIRSVLSRLSVGGKLSLGFGLVLICTMGMAFTAWYSVQVTQSSATQLRVLDRQKANLAQVRVAEKDFGLQPSLETARQVEDSLRQLQIGSPLASLGEDFGRTLADSSDAYLKAFQAYAEARQQALQARMRMQVLAETTGQRFSEVFLDQLDAINLDLEQHNLPDTQSMQQLEEAASLRERLANLRDSELYFSLDPQTRYRDDWVNRVNELDTALSSLNSQLDGDRRRALDEASAALTEYREAFLAYTVSGEQAMAQQVSMSISAEKVTALLEDERLRAAKSYELLRQRLDLQLAAMVLLAVVLSIGACFVIRRSIVSPLKLMLGLAQRVAAGDLKDRPALLGRQDELGQLSRAIDLMLQALRSLVGRIGSDVQQLDSAAATLGAMVQRTGQGVRAQREQTAEVVEAMQHMTQAAAQVNQHVGGSQVTLGEACELIHQGDDLVRQASQSLQRLSLEMTSSASSMQLLQTESQAITSVLDVISAIAEQTNLLALNAAIEAARAGEHGRGFAVVADEVRALASRTRASTGEIDSMIRRLGQVTCETAASLCDSQRLTAEGVDLTVRASLVLDAITEAISRVEHTGKSIVHAAATQHDIVCRVDAALGQVDSVVEQNAEECARLELANGNLQRLSVSLGEAVGAFQSDPVDRVAISDDRSFFQTKMDAACVIDVLT</sequence>
<proteinExistence type="inferred from homology"/>
<evidence type="ECO:0000256" key="4">
    <source>
        <dbReference type="ARBA" id="ARBA00022500"/>
    </source>
</evidence>
<evidence type="ECO:0000256" key="9">
    <source>
        <dbReference type="ARBA" id="ARBA00029447"/>
    </source>
</evidence>
<feature type="transmembrane region" description="Helical" evidence="11">
    <location>
        <begin position="292"/>
        <end position="312"/>
    </location>
</feature>
<dbReference type="SUPFAM" id="SSF58104">
    <property type="entry name" value="Methyl-accepting chemotaxis protein (MCP) signaling domain"/>
    <property type="match status" value="1"/>
</dbReference>
<dbReference type="PANTHER" id="PTHR32089">
    <property type="entry name" value="METHYL-ACCEPTING CHEMOTAXIS PROTEIN MCPB"/>
    <property type="match status" value="1"/>
</dbReference>
<keyword evidence="7 11" id="KW-0472">Membrane</keyword>
<dbReference type="Gene3D" id="1.20.1440.210">
    <property type="match status" value="1"/>
</dbReference>
<evidence type="ECO:0000256" key="8">
    <source>
        <dbReference type="ARBA" id="ARBA00023224"/>
    </source>
</evidence>
<evidence type="ECO:0000256" key="6">
    <source>
        <dbReference type="ARBA" id="ARBA00022989"/>
    </source>
</evidence>
<evidence type="ECO:0000256" key="5">
    <source>
        <dbReference type="ARBA" id="ARBA00022692"/>
    </source>
</evidence>
<dbReference type="GO" id="GO:0005886">
    <property type="term" value="C:plasma membrane"/>
    <property type="evidence" value="ECO:0007669"/>
    <property type="project" value="UniProtKB-SubCell"/>
</dbReference>
<feature type="transmembrane region" description="Helical" evidence="11">
    <location>
        <begin position="12"/>
        <end position="36"/>
    </location>
</feature>
<dbReference type="InterPro" id="IPR004089">
    <property type="entry name" value="MCPsignal_dom"/>
</dbReference>
<dbReference type="InterPro" id="IPR003660">
    <property type="entry name" value="HAMP_dom"/>
</dbReference>
<comment type="similarity">
    <text evidence="9">Belongs to the methyl-accepting chemotaxis (MCP) protein family.</text>
</comment>
<keyword evidence="8 10" id="KW-0807">Transducer</keyword>
<comment type="subcellular location">
    <subcellularLocation>
        <location evidence="1">Cell membrane</location>
        <topology evidence="1">Multi-pass membrane protein</topology>
    </subcellularLocation>
</comment>
<keyword evidence="5 11" id="KW-0812">Transmembrane</keyword>
<protein>
    <recommendedName>
        <fullName evidence="16">Methyl-accepting chemotaxis protein</fullName>
    </recommendedName>
</protein>
<dbReference type="SMART" id="SM00304">
    <property type="entry name" value="HAMP"/>
    <property type="match status" value="1"/>
</dbReference>
<name>A0A5E7JSC4_PSEFL</name>
<evidence type="ECO:0000256" key="11">
    <source>
        <dbReference type="SAM" id="Phobius"/>
    </source>
</evidence>
<dbReference type="GO" id="GO:0007165">
    <property type="term" value="P:signal transduction"/>
    <property type="evidence" value="ECO:0007669"/>
    <property type="project" value="UniProtKB-KW"/>
</dbReference>
<keyword evidence="2" id="KW-1003">Cell membrane</keyword>
<evidence type="ECO:0000313" key="15">
    <source>
        <dbReference type="Proteomes" id="UP000375525"/>
    </source>
</evidence>
<organism evidence="14 15">
    <name type="scientific">Pseudomonas fluorescens</name>
    <dbReference type="NCBI Taxonomy" id="294"/>
    <lineage>
        <taxon>Bacteria</taxon>
        <taxon>Pseudomonadati</taxon>
        <taxon>Pseudomonadota</taxon>
        <taxon>Gammaproteobacteria</taxon>
        <taxon>Pseudomonadales</taxon>
        <taxon>Pseudomonadaceae</taxon>
        <taxon>Pseudomonas</taxon>
    </lineage>
</organism>
<reference evidence="14 15" key="1">
    <citation type="submission" date="2019-09" db="EMBL/GenBank/DDBJ databases">
        <authorList>
            <person name="Chandra G."/>
            <person name="Truman W A."/>
        </authorList>
    </citation>
    <scope>NUCLEOTIDE SEQUENCE [LARGE SCALE GENOMIC DNA]</scope>
    <source>
        <strain evidence="14">PS880</strain>
    </source>
</reference>
<dbReference type="EMBL" id="CABVIH010000010">
    <property type="protein sequence ID" value="VVO92371.1"/>
    <property type="molecule type" value="Genomic_DNA"/>
</dbReference>
<dbReference type="SMART" id="SM00283">
    <property type="entry name" value="MA"/>
    <property type="match status" value="1"/>
</dbReference>
<evidence type="ECO:0000256" key="1">
    <source>
        <dbReference type="ARBA" id="ARBA00004651"/>
    </source>
</evidence>
<dbReference type="PROSITE" id="PS50885">
    <property type="entry name" value="HAMP"/>
    <property type="match status" value="1"/>
</dbReference>
<dbReference type="InterPro" id="IPR032255">
    <property type="entry name" value="HBM"/>
</dbReference>
<gene>
    <name evidence="14" type="ORF">PS880_02375</name>
</gene>